<evidence type="ECO:0000313" key="1">
    <source>
        <dbReference type="EMBL" id="EME75024.1"/>
    </source>
</evidence>
<gene>
    <name evidence="1" type="ORF">BSONL12_08542</name>
</gene>
<reference evidence="1 2" key="1">
    <citation type="journal article" date="2013" name="Genome Announc.">
        <title>Draft Whole-Genome Sequence of Bacillus sonorensis Strain L12, a Source of Nonribosomal Lipopeptides.</title>
        <authorList>
            <person name="Adimpong D.B."/>
            <person name="Sorensen K.I."/>
            <person name="Nielsen D.S."/>
            <person name="Thorsen L."/>
            <person name="Rasmussen T.B."/>
            <person name="Derkx P.M."/>
            <person name="Jespersen L."/>
        </authorList>
    </citation>
    <scope>NUCLEOTIDE SEQUENCE [LARGE SCALE GENOMIC DNA]</scope>
    <source>
        <strain evidence="1 2">L12</strain>
    </source>
</reference>
<evidence type="ECO:0000313" key="2">
    <source>
        <dbReference type="Proteomes" id="UP000011907"/>
    </source>
</evidence>
<dbReference type="PATRIC" id="fig|1274524.3.peg.1849"/>
<organism evidence="1 2">
    <name type="scientific">Bacillus sonorensis L12</name>
    <dbReference type="NCBI Taxonomy" id="1274524"/>
    <lineage>
        <taxon>Bacteria</taxon>
        <taxon>Bacillati</taxon>
        <taxon>Bacillota</taxon>
        <taxon>Bacilli</taxon>
        <taxon>Bacillales</taxon>
        <taxon>Bacillaceae</taxon>
        <taxon>Bacillus</taxon>
    </lineage>
</organism>
<protein>
    <submittedName>
        <fullName evidence="1">Uncharacterized protein</fullName>
    </submittedName>
</protein>
<proteinExistence type="predicted"/>
<dbReference type="EMBL" id="AOFM01000006">
    <property type="protein sequence ID" value="EME75024.1"/>
    <property type="molecule type" value="Genomic_DNA"/>
</dbReference>
<comment type="caution">
    <text evidence="1">The sequence shown here is derived from an EMBL/GenBank/DDBJ whole genome shotgun (WGS) entry which is preliminary data.</text>
</comment>
<name>M5P6H9_9BACI</name>
<dbReference type="AlphaFoldDB" id="M5P6H9"/>
<sequence length="46" mass="5048">MLLLGIIIAIPTAVIAGPLFRDEEVSECVSKERKFIGFRAEKDISA</sequence>
<accession>M5P6H9</accession>
<dbReference type="Proteomes" id="UP000011907">
    <property type="component" value="Unassembled WGS sequence"/>
</dbReference>